<sequence length="38" mass="4286">QLSYEPLFYCHLICLIKSLGSIFLSKITLFSSSSFELG</sequence>
<evidence type="ECO:0000256" key="1">
    <source>
        <dbReference type="SAM" id="Phobius"/>
    </source>
</evidence>
<evidence type="ECO:0000313" key="2">
    <source>
        <dbReference type="EMBL" id="GAI50473.1"/>
    </source>
</evidence>
<proteinExistence type="predicted"/>
<keyword evidence="1" id="KW-0812">Transmembrane</keyword>
<keyword evidence="1" id="KW-1133">Transmembrane helix</keyword>
<protein>
    <submittedName>
        <fullName evidence="2">Uncharacterized protein</fullName>
    </submittedName>
</protein>
<name>X1P3Q8_9ZZZZ</name>
<dbReference type="EMBL" id="BARV01040066">
    <property type="protein sequence ID" value="GAI50473.1"/>
    <property type="molecule type" value="Genomic_DNA"/>
</dbReference>
<organism evidence="2">
    <name type="scientific">marine sediment metagenome</name>
    <dbReference type="NCBI Taxonomy" id="412755"/>
    <lineage>
        <taxon>unclassified sequences</taxon>
        <taxon>metagenomes</taxon>
        <taxon>ecological metagenomes</taxon>
    </lineage>
</organism>
<feature type="transmembrane region" description="Helical" evidence="1">
    <location>
        <begin position="6"/>
        <end position="24"/>
    </location>
</feature>
<dbReference type="AlphaFoldDB" id="X1P3Q8"/>
<keyword evidence="1" id="KW-0472">Membrane</keyword>
<comment type="caution">
    <text evidence="2">The sequence shown here is derived from an EMBL/GenBank/DDBJ whole genome shotgun (WGS) entry which is preliminary data.</text>
</comment>
<reference evidence="2" key="1">
    <citation type="journal article" date="2014" name="Front. Microbiol.">
        <title>High frequency of phylogenetically diverse reductive dehalogenase-homologous genes in deep subseafloor sedimentary metagenomes.</title>
        <authorList>
            <person name="Kawai M."/>
            <person name="Futagami T."/>
            <person name="Toyoda A."/>
            <person name="Takaki Y."/>
            <person name="Nishi S."/>
            <person name="Hori S."/>
            <person name="Arai W."/>
            <person name="Tsubouchi T."/>
            <person name="Morono Y."/>
            <person name="Uchiyama I."/>
            <person name="Ito T."/>
            <person name="Fujiyama A."/>
            <person name="Inagaki F."/>
            <person name="Takami H."/>
        </authorList>
    </citation>
    <scope>NUCLEOTIDE SEQUENCE</scope>
    <source>
        <strain evidence="2">Expedition CK06-06</strain>
    </source>
</reference>
<accession>X1P3Q8</accession>
<feature type="non-terminal residue" evidence="2">
    <location>
        <position position="1"/>
    </location>
</feature>
<gene>
    <name evidence="2" type="ORF">S06H3_61185</name>
</gene>